<evidence type="ECO:0000256" key="2">
    <source>
        <dbReference type="ARBA" id="ARBA00022737"/>
    </source>
</evidence>
<proteinExistence type="predicted"/>
<keyword evidence="2" id="KW-0677">Repeat</keyword>
<dbReference type="InterPro" id="IPR015943">
    <property type="entry name" value="WD40/YVTN_repeat-like_dom_sf"/>
</dbReference>
<organism evidence="4 5">
    <name type="scientific">Meristemomyces frigidus</name>
    <dbReference type="NCBI Taxonomy" id="1508187"/>
    <lineage>
        <taxon>Eukaryota</taxon>
        <taxon>Fungi</taxon>
        <taxon>Dikarya</taxon>
        <taxon>Ascomycota</taxon>
        <taxon>Pezizomycotina</taxon>
        <taxon>Dothideomycetes</taxon>
        <taxon>Dothideomycetidae</taxon>
        <taxon>Mycosphaerellales</taxon>
        <taxon>Teratosphaeriaceae</taxon>
        <taxon>Meristemomyces</taxon>
    </lineage>
</organism>
<dbReference type="Gene3D" id="2.130.10.10">
    <property type="entry name" value="YVTN repeat-like/Quinoprotein amine dehydrogenase"/>
    <property type="match status" value="1"/>
</dbReference>
<protein>
    <recommendedName>
        <fullName evidence="6">Mitotic checkpoint protein BUB3</fullName>
    </recommendedName>
</protein>
<dbReference type="PROSITE" id="PS50082">
    <property type="entry name" value="WD_REPEATS_2"/>
    <property type="match status" value="1"/>
</dbReference>
<evidence type="ECO:0000313" key="5">
    <source>
        <dbReference type="Proteomes" id="UP001310890"/>
    </source>
</evidence>
<evidence type="ECO:0008006" key="6">
    <source>
        <dbReference type="Google" id="ProtNLM"/>
    </source>
</evidence>
<feature type="repeat" description="WD" evidence="3">
    <location>
        <begin position="281"/>
        <end position="315"/>
    </location>
</feature>
<keyword evidence="1 3" id="KW-0853">WD repeat</keyword>
<evidence type="ECO:0000313" key="4">
    <source>
        <dbReference type="EMBL" id="KAK5107623.1"/>
    </source>
</evidence>
<evidence type="ECO:0000256" key="1">
    <source>
        <dbReference type="ARBA" id="ARBA00022574"/>
    </source>
</evidence>
<evidence type="ECO:0000256" key="3">
    <source>
        <dbReference type="PROSITE-ProRule" id="PRU00221"/>
    </source>
</evidence>
<reference evidence="4" key="1">
    <citation type="submission" date="2023-08" db="EMBL/GenBank/DDBJ databases">
        <title>Black Yeasts Isolated from many extreme environments.</title>
        <authorList>
            <person name="Coleine C."/>
            <person name="Stajich J.E."/>
            <person name="Selbmann L."/>
        </authorList>
    </citation>
    <scope>NUCLEOTIDE SEQUENCE</scope>
    <source>
        <strain evidence="4">CCFEE 5401</strain>
    </source>
</reference>
<dbReference type="AlphaFoldDB" id="A0AAN7TK42"/>
<name>A0AAN7TK42_9PEZI</name>
<comment type="caution">
    <text evidence="4">The sequence shown here is derived from an EMBL/GenBank/DDBJ whole genome shotgun (WGS) entry which is preliminary data.</text>
</comment>
<sequence>MSTPHEVDNPPQEPISALCFSPDSSRLAVASWNRDVSIYDNTASPDIFSFSGRRIQYRAPVLDVCWGGDSETLYTVGTDWDVRRVDISQAADDGAEGQGTQLILSTHEAPSNKIAYSPSYGLIISTSWDATMHVHDVSNGKFFRVKLAAKPFALNLSPDKAVIAMAERKVSVYDLSALRTLVEQVGVDDNGMGSNPAENVFEGGSPWQQRESSLKFMTRAVACMPDGSGFATSSIEGRVAVEWFDPEAQSKTYAFKCHRQTVSAPADENGEETELDVVYPVNTLAFHPVHGTFATGGGDGVVSVWDANTKRRVRQYQNMGASVASIAFSPDGEFMAVGISPGYEDGQESEQEAVGGSIKIVVRRLAGNEVKGRPGK</sequence>
<accession>A0AAN7TK42</accession>
<gene>
    <name evidence="4" type="ORF">LTR62_000958</name>
</gene>
<dbReference type="EMBL" id="JAVRRL010000113">
    <property type="protein sequence ID" value="KAK5107623.1"/>
    <property type="molecule type" value="Genomic_DNA"/>
</dbReference>
<dbReference type="PANTHER" id="PTHR10971">
    <property type="entry name" value="MRNA EXPORT FACTOR AND BUB3"/>
    <property type="match status" value="1"/>
</dbReference>
<dbReference type="Proteomes" id="UP001310890">
    <property type="component" value="Unassembled WGS sequence"/>
</dbReference>
<dbReference type="SUPFAM" id="SSF50978">
    <property type="entry name" value="WD40 repeat-like"/>
    <property type="match status" value="1"/>
</dbReference>
<dbReference type="InterPro" id="IPR001680">
    <property type="entry name" value="WD40_rpt"/>
</dbReference>
<dbReference type="SMART" id="SM00320">
    <property type="entry name" value="WD40"/>
    <property type="match status" value="4"/>
</dbReference>
<dbReference type="Pfam" id="PF00400">
    <property type="entry name" value="WD40"/>
    <property type="match status" value="3"/>
</dbReference>
<dbReference type="InterPro" id="IPR036322">
    <property type="entry name" value="WD40_repeat_dom_sf"/>
</dbReference>